<keyword evidence="1" id="KW-0812">Transmembrane</keyword>
<dbReference type="Proteomes" id="UP000198688">
    <property type="component" value="Chromosome I"/>
</dbReference>
<name>A0A1H2CPN9_9ACTN</name>
<dbReference type="EMBL" id="LT629758">
    <property type="protein sequence ID" value="SDT72172.1"/>
    <property type="molecule type" value="Genomic_DNA"/>
</dbReference>
<evidence type="ECO:0000313" key="2">
    <source>
        <dbReference type="EMBL" id="SDT72172.1"/>
    </source>
</evidence>
<reference evidence="2 3" key="1">
    <citation type="submission" date="2016-10" db="EMBL/GenBank/DDBJ databases">
        <authorList>
            <person name="de Groot N.N."/>
        </authorList>
    </citation>
    <scope>NUCLEOTIDE SEQUENCE [LARGE SCALE GENOMIC DNA]</scope>
    <source>
        <strain evidence="2 3">DSM 43941</strain>
    </source>
</reference>
<sequence>MSRKVWLPKAAVVVTAPIGLWWLPKMSELSVCHQ</sequence>
<protein>
    <submittedName>
        <fullName evidence="2">Uncharacterized protein</fullName>
    </submittedName>
</protein>
<gene>
    <name evidence="2" type="ORF">SAMN04489716_6347</name>
</gene>
<organism evidence="2 3">
    <name type="scientific">Actinoplanes derwentensis</name>
    <dbReference type="NCBI Taxonomy" id="113562"/>
    <lineage>
        <taxon>Bacteria</taxon>
        <taxon>Bacillati</taxon>
        <taxon>Actinomycetota</taxon>
        <taxon>Actinomycetes</taxon>
        <taxon>Micromonosporales</taxon>
        <taxon>Micromonosporaceae</taxon>
        <taxon>Actinoplanes</taxon>
    </lineage>
</organism>
<feature type="transmembrane region" description="Helical" evidence="1">
    <location>
        <begin position="6"/>
        <end position="23"/>
    </location>
</feature>
<dbReference type="AlphaFoldDB" id="A0A1H2CPN9"/>
<keyword evidence="1" id="KW-0472">Membrane</keyword>
<evidence type="ECO:0000313" key="3">
    <source>
        <dbReference type="Proteomes" id="UP000198688"/>
    </source>
</evidence>
<keyword evidence="1" id="KW-1133">Transmembrane helix</keyword>
<accession>A0A1H2CPN9</accession>
<evidence type="ECO:0000256" key="1">
    <source>
        <dbReference type="SAM" id="Phobius"/>
    </source>
</evidence>
<proteinExistence type="predicted"/>
<keyword evidence="3" id="KW-1185">Reference proteome</keyword>